<evidence type="ECO:0000313" key="1">
    <source>
        <dbReference type="EMBL" id="KNC77575.1"/>
    </source>
</evidence>
<dbReference type="AlphaFoldDB" id="A0A0L0FLF6"/>
<protein>
    <submittedName>
        <fullName evidence="1">Uncharacterized protein</fullName>
    </submittedName>
</protein>
<accession>A0A0L0FLF6</accession>
<sequence>MALGNEKKLLQQLCWEIGFKPDRIAQYVSGEQREMLLNFPEMEYYRDIVFMFKFMMTPTSSALPPIRPYNQNHADLTWRWKGDKEPVWEVKAFEQVLLCTPPTTDKEKDKKGLWARLMKSMSKDLRAGPSGADPTSLLNATVEGEEDVLHVKV</sequence>
<dbReference type="RefSeq" id="XP_014151477.1">
    <property type="nucleotide sequence ID" value="XM_014296002.1"/>
</dbReference>
<dbReference type="OrthoDB" id="2684236at2759"/>
<evidence type="ECO:0000313" key="2">
    <source>
        <dbReference type="Proteomes" id="UP000054560"/>
    </source>
</evidence>
<reference evidence="1 2" key="1">
    <citation type="submission" date="2011-02" db="EMBL/GenBank/DDBJ databases">
        <title>The Genome Sequence of Sphaeroforma arctica JP610.</title>
        <authorList>
            <consortium name="The Broad Institute Genome Sequencing Platform"/>
            <person name="Russ C."/>
            <person name="Cuomo C."/>
            <person name="Young S.K."/>
            <person name="Zeng Q."/>
            <person name="Gargeya S."/>
            <person name="Alvarado L."/>
            <person name="Berlin A."/>
            <person name="Chapman S.B."/>
            <person name="Chen Z."/>
            <person name="Freedman E."/>
            <person name="Gellesch M."/>
            <person name="Goldberg J."/>
            <person name="Griggs A."/>
            <person name="Gujja S."/>
            <person name="Heilman E."/>
            <person name="Heiman D."/>
            <person name="Howarth C."/>
            <person name="Mehta T."/>
            <person name="Neiman D."/>
            <person name="Pearson M."/>
            <person name="Roberts A."/>
            <person name="Saif S."/>
            <person name="Shea T."/>
            <person name="Shenoy N."/>
            <person name="Sisk P."/>
            <person name="Stolte C."/>
            <person name="Sykes S."/>
            <person name="White J."/>
            <person name="Yandava C."/>
            <person name="Burger G."/>
            <person name="Gray M.W."/>
            <person name="Holland P.W.H."/>
            <person name="King N."/>
            <person name="Lang F.B.F."/>
            <person name="Roger A.J."/>
            <person name="Ruiz-Trillo I."/>
            <person name="Haas B."/>
            <person name="Nusbaum C."/>
            <person name="Birren B."/>
        </authorList>
    </citation>
    <scope>NUCLEOTIDE SEQUENCE [LARGE SCALE GENOMIC DNA]</scope>
    <source>
        <strain evidence="1 2">JP610</strain>
    </source>
</reference>
<gene>
    <name evidence="1" type="ORF">SARC_09968</name>
</gene>
<dbReference type="Proteomes" id="UP000054560">
    <property type="component" value="Unassembled WGS sequence"/>
</dbReference>
<keyword evidence="2" id="KW-1185">Reference proteome</keyword>
<dbReference type="EMBL" id="KQ242692">
    <property type="protein sequence ID" value="KNC77575.1"/>
    <property type="molecule type" value="Genomic_DNA"/>
</dbReference>
<organism evidence="1 2">
    <name type="scientific">Sphaeroforma arctica JP610</name>
    <dbReference type="NCBI Taxonomy" id="667725"/>
    <lineage>
        <taxon>Eukaryota</taxon>
        <taxon>Ichthyosporea</taxon>
        <taxon>Ichthyophonida</taxon>
        <taxon>Sphaeroforma</taxon>
    </lineage>
</organism>
<name>A0A0L0FLF6_9EUKA</name>
<proteinExistence type="predicted"/>
<dbReference type="GeneID" id="25910472"/>